<proteinExistence type="predicted"/>
<keyword evidence="2" id="KW-0808">Transferase</keyword>
<evidence type="ECO:0000259" key="1">
    <source>
        <dbReference type="Pfam" id="PF01636"/>
    </source>
</evidence>
<dbReference type="Proteomes" id="UP000307000">
    <property type="component" value="Chromosome"/>
</dbReference>
<name>A0A5B7WRD4_9MICC</name>
<protein>
    <submittedName>
        <fullName evidence="2">Phosphotransferase enzyme family protein</fullName>
    </submittedName>
</protein>
<dbReference type="GO" id="GO:0016740">
    <property type="term" value="F:transferase activity"/>
    <property type="evidence" value="ECO:0007669"/>
    <property type="project" value="UniProtKB-KW"/>
</dbReference>
<sequence length="307" mass="33432">MKTMTAGRFTPPSAPEAEVRIDRCLVQELLRGQAPQWAELPVAYFASGWDNEIYRLGPRHLIRLPRRAQAERIGTQERAWLARLAADTGLTPGLALHVGHPTATYPFTFSIVPFVPGVSAAGLPRAERDAYAPALADYLRALHVPAPAQAPTSNFRGLALRELDGATRALLPRLPAGRRPAAAAIWAAALRAADHAGAPRWLHGDPHPHNTIVRRAAAGYRFAALVDFGDLCAGDPASDLGMLWLHFGPTARTRALERYGVSDGEDLWHRARGWALRYGLLLCQLDPGDRLGRIGRESLDLLLSAGR</sequence>
<feature type="domain" description="Aminoglycoside phosphotransferase" evidence="1">
    <location>
        <begin position="45"/>
        <end position="274"/>
    </location>
</feature>
<dbReference type="Gene3D" id="3.90.1200.10">
    <property type="match status" value="1"/>
</dbReference>
<dbReference type="AlphaFoldDB" id="A0A5B7WRD4"/>
<dbReference type="PANTHER" id="PTHR21310:SF42">
    <property type="entry name" value="BIFUNCTIONAL AAC_APH"/>
    <property type="match status" value="1"/>
</dbReference>
<dbReference type="InterPro" id="IPR002575">
    <property type="entry name" value="Aminoglycoside_PTrfase"/>
</dbReference>
<dbReference type="PANTHER" id="PTHR21310">
    <property type="entry name" value="AMINOGLYCOSIDE PHOSPHOTRANSFERASE-RELATED-RELATED"/>
    <property type="match status" value="1"/>
</dbReference>
<reference evidence="2 3" key="1">
    <citation type="submission" date="2018-12" db="EMBL/GenBank/DDBJ databases">
        <title>Complete Genome Sequence of Glutamicibacter creatinolyticus strain LGCM259,isolated from an abscess of a 12-year-old mare in Italy.</title>
        <authorList>
            <person name="Santos R.G."/>
            <person name="Silva A.L."/>
            <person name="Seyffert N."/>
            <person name="Castro T.L.P."/>
            <person name="Attili A.R."/>
            <person name="Rifici C."/>
            <person name="Mazzullo G."/>
            <person name="Brenig B."/>
            <person name="Venanzi F."/>
            <person name="Azevedo V."/>
        </authorList>
    </citation>
    <scope>NUCLEOTIDE SEQUENCE [LARGE SCALE GENOMIC DNA]</scope>
    <source>
        <strain evidence="2 3">LGCM 259</strain>
    </source>
</reference>
<dbReference type="InterPro" id="IPR011009">
    <property type="entry name" value="Kinase-like_dom_sf"/>
</dbReference>
<dbReference type="EMBL" id="CP034412">
    <property type="protein sequence ID" value="QCY46449.1"/>
    <property type="molecule type" value="Genomic_DNA"/>
</dbReference>
<organism evidence="2 3">
    <name type="scientific">Glutamicibacter creatinolyticus</name>
    <dbReference type="NCBI Taxonomy" id="162496"/>
    <lineage>
        <taxon>Bacteria</taxon>
        <taxon>Bacillati</taxon>
        <taxon>Actinomycetota</taxon>
        <taxon>Actinomycetes</taxon>
        <taxon>Micrococcales</taxon>
        <taxon>Micrococcaceae</taxon>
        <taxon>Glutamicibacter</taxon>
    </lineage>
</organism>
<evidence type="ECO:0000313" key="2">
    <source>
        <dbReference type="EMBL" id="QCY46449.1"/>
    </source>
</evidence>
<dbReference type="Gene3D" id="3.30.200.20">
    <property type="entry name" value="Phosphorylase Kinase, domain 1"/>
    <property type="match status" value="1"/>
</dbReference>
<accession>A0A5B7WRD4</accession>
<gene>
    <name evidence="2" type="ORF">GcLGCM259_0689</name>
</gene>
<dbReference type="Pfam" id="PF01636">
    <property type="entry name" value="APH"/>
    <property type="match status" value="1"/>
</dbReference>
<dbReference type="KEGG" id="gcr:GcLGCM259_0689"/>
<dbReference type="SUPFAM" id="SSF56112">
    <property type="entry name" value="Protein kinase-like (PK-like)"/>
    <property type="match status" value="1"/>
</dbReference>
<keyword evidence="3" id="KW-1185">Reference proteome</keyword>
<evidence type="ECO:0000313" key="3">
    <source>
        <dbReference type="Proteomes" id="UP000307000"/>
    </source>
</evidence>
<dbReference type="InterPro" id="IPR051678">
    <property type="entry name" value="AGP_Transferase"/>
</dbReference>